<dbReference type="Proteomes" id="UP000298030">
    <property type="component" value="Unassembled WGS sequence"/>
</dbReference>
<feature type="compositionally biased region" description="Polar residues" evidence="1">
    <location>
        <begin position="69"/>
        <end position="92"/>
    </location>
</feature>
<evidence type="ECO:0000313" key="2">
    <source>
        <dbReference type="EMBL" id="TEB37077.1"/>
    </source>
</evidence>
<feature type="region of interest" description="Disordered" evidence="1">
    <location>
        <begin position="1"/>
        <end position="150"/>
    </location>
</feature>
<gene>
    <name evidence="2" type="ORF">FA13DRAFT_1726207</name>
</gene>
<dbReference type="OrthoDB" id="3263613at2759"/>
<protein>
    <submittedName>
        <fullName evidence="2">Uncharacterized protein</fullName>
    </submittedName>
</protein>
<feature type="compositionally biased region" description="Low complexity" evidence="1">
    <location>
        <begin position="109"/>
        <end position="121"/>
    </location>
</feature>
<proteinExistence type="predicted"/>
<accession>A0A4Y7TSB1</accession>
<feature type="compositionally biased region" description="Acidic residues" evidence="1">
    <location>
        <begin position="177"/>
        <end position="187"/>
    </location>
</feature>
<evidence type="ECO:0000313" key="3">
    <source>
        <dbReference type="Proteomes" id="UP000298030"/>
    </source>
</evidence>
<feature type="compositionally biased region" description="Polar residues" evidence="1">
    <location>
        <begin position="7"/>
        <end position="17"/>
    </location>
</feature>
<dbReference type="EMBL" id="QPFP01000004">
    <property type="protein sequence ID" value="TEB37077.1"/>
    <property type="molecule type" value="Genomic_DNA"/>
</dbReference>
<reference evidence="2 3" key="1">
    <citation type="journal article" date="2019" name="Nat. Ecol. Evol.">
        <title>Megaphylogeny resolves global patterns of mushroom evolution.</title>
        <authorList>
            <person name="Varga T."/>
            <person name="Krizsan K."/>
            <person name="Foldi C."/>
            <person name="Dima B."/>
            <person name="Sanchez-Garcia M."/>
            <person name="Sanchez-Ramirez S."/>
            <person name="Szollosi G.J."/>
            <person name="Szarkandi J.G."/>
            <person name="Papp V."/>
            <person name="Albert L."/>
            <person name="Andreopoulos W."/>
            <person name="Angelini C."/>
            <person name="Antonin V."/>
            <person name="Barry K.W."/>
            <person name="Bougher N.L."/>
            <person name="Buchanan P."/>
            <person name="Buyck B."/>
            <person name="Bense V."/>
            <person name="Catcheside P."/>
            <person name="Chovatia M."/>
            <person name="Cooper J."/>
            <person name="Damon W."/>
            <person name="Desjardin D."/>
            <person name="Finy P."/>
            <person name="Geml J."/>
            <person name="Haridas S."/>
            <person name="Hughes K."/>
            <person name="Justo A."/>
            <person name="Karasinski D."/>
            <person name="Kautmanova I."/>
            <person name="Kiss B."/>
            <person name="Kocsube S."/>
            <person name="Kotiranta H."/>
            <person name="LaButti K.M."/>
            <person name="Lechner B.E."/>
            <person name="Liimatainen K."/>
            <person name="Lipzen A."/>
            <person name="Lukacs Z."/>
            <person name="Mihaltcheva S."/>
            <person name="Morgado L.N."/>
            <person name="Niskanen T."/>
            <person name="Noordeloos M.E."/>
            <person name="Ohm R.A."/>
            <person name="Ortiz-Santana B."/>
            <person name="Ovrebo C."/>
            <person name="Racz N."/>
            <person name="Riley R."/>
            <person name="Savchenko A."/>
            <person name="Shiryaev A."/>
            <person name="Soop K."/>
            <person name="Spirin V."/>
            <person name="Szebenyi C."/>
            <person name="Tomsovsky M."/>
            <person name="Tulloss R.E."/>
            <person name="Uehling J."/>
            <person name="Grigoriev I.V."/>
            <person name="Vagvolgyi C."/>
            <person name="Papp T."/>
            <person name="Martin F.M."/>
            <person name="Miettinen O."/>
            <person name="Hibbett D.S."/>
            <person name="Nagy L.G."/>
        </authorList>
    </citation>
    <scope>NUCLEOTIDE SEQUENCE [LARGE SCALE GENOMIC DNA]</scope>
    <source>
        <strain evidence="2 3">FP101781</strain>
    </source>
</reference>
<name>A0A4Y7TSB1_COPMI</name>
<comment type="caution">
    <text evidence="2">The sequence shown here is derived from an EMBL/GenBank/DDBJ whole genome shotgun (WGS) entry which is preliminary data.</text>
</comment>
<evidence type="ECO:0000256" key="1">
    <source>
        <dbReference type="SAM" id="MobiDB-lite"/>
    </source>
</evidence>
<sequence length="402" mass="42328">MAPATRAASNATVATDVSNEDSHTGASSPSTTPRKVPRCTKCKRPRAGHPRTGCPYVDSESGSAAAPSHTHSPQRSASSGVTPDTSAATTPKRTVGRRSIGSNNIVTAMSSMYISGSSPSGETEEQIKAVIRDRTRKKSQQVASSLQPRGLHDAASLASLSTTSDEIVELLMQPGILDEDTEPEEESNSPMKGRSSRVVQWQETIRVDTTSLKPALRKPKSSPQSPMPGTLITPSASFFESQSTVEDFKVKQEGHGPRVLFASPTPSLASHKPGPRPLVRSMSSEQRQFFLSQLGRNSKAQVHVLAKSTVHEIAEEAREMGFIAEVALNGDDESDEAFLVVGKNQVEVEKLVRRVAFVGQEVTASTASATPSAATSGGSNLRAVAGGAVVGAVGAWAGLAFS</sequence>
<feature type="compositionally biased region" description="Basic residues" evidence="1">
    <location>
        <begin position="35"/>
        <end position="49"/>
    </location>
</feature>
<organism evidence="2 3">
    <name type="scientific">Coprinellus micaceus</name>
    <name type="common">Glistening ink-cap mushroom</name>
    <name type="synonym">Coprinus micaceus</name>
    <dbReference type="NCBI Taxonomy" id="71717"/>
    <lineage>
        <taxon>Eukaryota</taxon>
        <taxon>Fungi</taxon>
        <taxon>Dikarya</taxon>
        <taxon>Basidiomycota</taxon>
        <taxon>Agaricomycotina</taxon>
        <taxon>Agaricomycetes</taxon>
        <taxon>Agaricomycetidae</taxon>
        <taxon>Agaricales</taxon>
        <taxon>Agaricineae</taxon>
        <taxon>Psathyrellaceae</taxon>
        <taxon>Coprinellus</taxon>
    </lineage>
</organism>
<feature type="region of interest" description="Disordered" evidence="1">
    <location>
        <begin position="174"/>
        <end position="198"/>
    </location>
</feature>
<feature type="compositionally biased region" description="Polar residues" evidence="1">
    <location>
        <begin position="24"/>
        <end position="33"/>
    </location>
</feature>
<keyword evidence="3" id="KW-1185">Reference proteome</keyword>
<dbReference type="AlphaFoldDB" id="A0A4Y7TSB1"/>